<reference evidence="1 2" key="1">
    <citation type="submission" date="2022-08" db="EMBL/GenBank/DDBJ databases">
        <title>Polyphasic taxonomy analysis of Qipengyuania sp.RS5-5.</title>
        <authorList>
            <person name="Xamxidin M."/>
            <person name="Wu M."/>
        </authorList>
    </citation>
    <scope>NUCLEOTIDE SEQUENCE [LARGE SCALE GENOMIC DNA]</scope>
    <source>
        <strain evidence="1 2">RS5-5</strain>
    </source>
</reference>
<dbReference type="EMBL" id="JANKHH010000007">
    <property type="protein sequence ID" value="MCR2835004.1"/>
    <property type="molecule type" value="Genomic_DNA"/>
</dbReference>
<gene>
    <name evidence="1" type="ORF">NSO95_13730</name>
</gene>
<accession>A0ABT1XUR6</accession>
<protein>
    <submittedName>
        <fullName evidence="1">Uncharacterized protein</fullName>
    </submittedName>
</protein>
<organism evidence="1 2">
    <name type="scientific">Parerythrobacter lacustris</name>
    <dbReference type="NCBI Taxonomy" id="2969984"/>
    <lineage>
        <taxon>Bacteria</taxon>
        <taxon>Pseudomonadati</taxon>
        <taxon>Pseudomonadota</taxon>
        <taxon>Alphaproteobacteria</taxon>
        <taxon>Sphingomonadales</taxon>
        <taxon>Erythrobacteraceae</taxon>
        <taxon>Parerythrobacter</taxon>
    </lineage>
</organism>
<comment type="caution">
    <text evidence="1">The sequence shown here is derived from an EMBL/GenBank/DDBJ whole genome shotgun (WGS) entry which is preliminary data.</text>
</comment>
<dbReference type="Proteomes" id="UP001206067">
    <property type="component" value="Unassembled WGS sequence"/>
</dbReference>
<evidence type="ECO:0000313" key="2">
    <source>
        <dbReference type="Proteomes" id="UP001206067"/>
    </source>
</evidence>
<proteinExistence type="predicted"/>
<evidence type="ECO:0000313" key="1">
    <source>
        <dbReference type="EMBL" id="MCR2835004.1"/>
    </source>
</evidence>
<dbReference type="RefSeq" id="WP_257596874.1">
    <property type="nucleotide sequence ID" value="NZ_JANKHH010000007.1"/>
</dbReference>
<name>A0ABT1XUR6_9SPHN</name>
<keyword evidence="2" id="KW-1185">Reference proteome</keyword>
<sequence length="259" mass="29429">MPTFREDQIVSLVEKSLTVMDRRATLTERILSHTFRTETATEFATHGIARRVADIAYSIGRVFETLPPDLDDIPTSEQRSEATAHIQAVSFNTYGCMDNLARVWVSEYEVRRPNGRELAASEVGLAPKCAIVRASLPQNLQEQLQDMDRWFAHLEEVRHTTAHRIPLYIPPFMIDPENAAQYKDLNEQAYNALSENRLDDYHALIGARDGLRFFRPMIATSVNQGANALFHPQLLADFATVELWIGHILDNLPAADRRE</sequence>